<name>A0A5C5WH80_9PLAN</name>
<dbReference type="SUPFAM" id="SSF102405">
    <property type="entry name" value="MCP/YpsA-like"/>
    <property type="match status" value="1"/>
</dbReference>
<accession>A0A5C5WH80</accession>
<comment type="caution">
    <text evidence="4">The sequence shown here is derived from an EMBL/GenBank/DDBJ whole genome shotgun (WGS) entry which is preliminary data.</text>
</comment>
<dbReference type="EMBL" id="SIHI01000015">
    <property type="protein sequence ID" value="TWT50010.1"/>
    <property type="molecule type" value="Genomic_DNA"/>
</dbReference>
<dbReference type="RefSeq" id="WP_146511130.1">
    <property type="nucleotide sequence ID" value="NZ_SIHI01000015.1"/>
</dbReference>
<dbReference type="InterPro" id="IPR036388">
    <property type="entry name" value="WH-like_DNA-bd_sf"/>
</dbReference>
<gene>
    <name evidence="4" type="ORF">KOR42_36940</name>
</gene>
<evidence type="ECO:0000313" key="5">
    <source>
        <dbReference type="Proteomes" id="UP000317243"/>
    </source>
</evidence>
<reference evidence="4 5" key="1">
    <citation type="submission" date="2019-02" db="EMBL/GenBank/DDBJ databases">
        <title>Deep-cultivation of Planctomycetes and their phenomic and genomic characterization uncovers novel biology.</title>
        <authorList>
            <person name="Wiegand S."/>
            <person name="Jogler M."/>
            <person name="Boedeker C."/>
            <person name="Pinto D."/>
            <person name="Vollmers J."/>
            <person name="Rivas-Marin E."/>
            <person name="Kohn T."/>
            <person name="Peeters S.H."/>
            <person name="Heuer A."/>
            <person name="Rast P."/>
            <person name="Oberbeckmann S."/>
            <person name="Bunk B."/>
            <person name="Jeske O."/>
            <person name="Meyerdierks A."/>
            <person name="Storesund J.E."/>
            <person name="Kallscheuer N."/>
            <person name="Luecker S."/>
            <person name="Lage O.M."/>
            <person name="Pohl T."/>
            <person name="Merkel B.J."/>
            <person name="Hornburger P."/>
            <person name="Mueller R.-W."/>
            <person name="Bruemmer F."/>
            <person name="Labrenz M."/>
            <person name="Spormann A.M."/>
            <person name="Op Den Camp H."/>
            <person name="Overmann J."/>
            <person name="Amann R."/>
            <person name="Jetten M.S.M."/>
            <person name="Mascher T."/>
            <person name="Medema M.H."/>
            <person name="Devos D.P."/>
            <person name="Kaster A.-K."/>
            <person name="Ovreas L."/>
            <person name="Rohde M."/>
            <person name="Galperin M.Y."/>
            <person name="Jogler C."/>
        </authorList>
    </citation>
    <scope>NUCLEOTIDE SEQUENCE [LARGE SCALE GENOMIC DNA]</scope>
    <source>
        <strain evidence="4 5">KOR42</strain>
    </source>
</reference>
<dbReference type="Gene3D" id="1.10.10.10">
    <property type="entry name" value="Winged helix-like DNA-binding domain superfamily/Winged helix DNA-binding domain"/>
    <property type="match status" value="1"/>
</dbReference>
<dbReference type="PANTHER" id="PTHR43022:SF1">
    <property type="entry name" value="PROTEIN SMF"/>
    <property type="match status" value="1"/>
</dbReference>
<comment type="similarity">
    <text evidence="1">Belongs to the DprA/Smf family.</text>
</comment>
<dbReference type="InterPro" id="IPR010994">
    <property type="entry name" value="RuvA_2-like"/>
</dbReference>
<proteinExistence type="inferred from homology"/>
<dbReference type="AlphaFoldDB" id="A0A5C5WH80"/>
<dbReference type="InterPro" id="IPR003488">
    <property type="entry name" value="DprA"/>
</dbReference>
<keyword evidence="5" id="KW-1185">Reference proteome</keyword>
<sequence length="373" mass="40177">MQPEDDRETLAAVQLNLISGLGPRLQSLLFQRFGSAEAIFNAPGSELLNVAGIGPKVSAEITKHSGLEQARKEIEKAHQHGIRIVPRSSSEYPASLKETSDPPPVLSIRRNLLPEDRLAVAIVGSRSCSHYGRTQAHRFAGALARAGIVVVSGLARGIDAAAHTGALEAGGRTIAVCATGLLKTYPPEHVDLASRIVDQGALVSESPLDRGPQRGLFPQRNRIIAGMSLGVIIIEASEKSGSLHTARHAMEQNREVFAVPGRIDTPASLGCHNLIRDGATLVRNFDDVLESLAPLSSPLKTDHDQEIHTPRELNLNEQERAILNLVDTVATPIDQVLAQSQMPTARVLSTITVLEMKRLVRRLPGSFLERTTG</sequence>
<dbReference type="GO" id="GO:0009294">
    <property type="term" value="P:DNA-mediated transformation"/>
    <property type="evidence" value="ECO:0007669"/>
    <property type="project" value="InterPro"/>
</dbReference>
<evidence type="ECO:0000313" key="4">
    <source>
        <dbReference type="EMBL" id="TWT50010.1"/>
    </source>
</evidence>
<evidence type="ECO:0000259" key="3">
    <source>
        <dbReference type="Pfam" id="PF17782"/>
    </source>
</evidence>
<dbReference type="InterPro" id="IPR057666">
    <property type="entry name" value="DrpA_SLOG"/>
</dbReference>
<dbReference type="Proteomes" id="UP000317243">
    <property type="component" value="Unassembled WGS sequence"/>
</dbReference>
<dbReference type="InterPro" id="IPR041614">
    <property type="entry name" value="DprA_WH"/>
</dbReference>
<dbReference type="NCBIfam" id="TIGR00732">
    <property type="entry name" value="dprA"/>
    <property type="match status" value="1"/>
</dbReference>
<dbReference type="PANTHER" id="PTHR43022">
    <property type="entry name" value="PROTEIN SMF"/>
    <property type="match status" value="1"/>
</dbReference>
<dbReference type="OrthoDB" id="9785707at2"/>
<organism evidence="4 5">
    <name type="scientific">Thalassoglobus neptunius</name>
    <dbReference type="NCBI Taxonomy" id="1938619"/>
    <lineage>
        <taxon>Bacteria</taxon>
        <taxon>Pseudomonadati</taxon>
        <taxon>Planctomycetota</taxon>
        <taxon>Planctomycetia</taxon>
        <taxon>Planctomycetales</taxon>
        <taxon>Planctomycetaceae</taxon>
        <taxon>Thalassoglobus</taxon>
    </lineage>
</organism>
<dbReference type="Pfam" id="PF02481">
    <property type="entry name" value="DNA_processg_A"/>
    <property type="match status" value="1"/>
</dbReference>
<evidence type="ECO:0000259" key="2">
    <source>
        <dbReference type="Pfam" id="PF02481"/>
    </source>
</evidence>
<dbReference type="SUPFAM" id="SSF47781">
    <property type="entry name" value="RuvA domain 2-like"/>
    <property type="match status" value="1"/>
</dbReference>
<protein>
    <submittedName>
        <fullName evidence="4">Uncharacterized protein</fullName>
    </submittedName>
</protein>
<dbReference type="Gene3D" id="3.40.50.450">
    <property type="match status" value="1"/>
</dbReference>
<evidence type="ECO:0000256" key="1">
    <source>
        <dbReference type="ARBA" id="ARBA00006525"/>
    </source>
</evidence>
<feature type="domain" description="Smf/DprA SLOG" evidence="2">
    <location>
        <begin position="85"/>
        <end position="292"/>
    </location>
</feature>
<dbReference type="Pfam" id="PF17782">
    <property type="entry name" value="WHD_DprA"/>
    <property type="match status" value="1"/>
</dbReference>
<feature type="domain" description="DprA winged helix" evidence="3">
    <location>
        <begin position="310"/>
        <end position="365"/>
    </location>
</feature>